<dbReference type="EMBL" id="CP120733">
    <property type="protein sequence ID" value="WFD11376.1"/>
    <property type="molecule type" value="Genomic_DNA"/>
</dbReference>
<dbReference type="PROSITE" id="PS51462">
    <property type="entry name" value="NUDIX"/>
    <property type="match status" value="1"/>
</dbReference>
<dbReference type="InterPro" id="IPR014078">
    <property type="entry name" value="Nudix_YtkD"/>
</dbReference>
<dbReference type="InterPro" id="IPR020084">
    <property type="entry name" value="NUDIX_hydrolase_CS"/>
</dbReference>
<evidence type="ECO:0000259" key="2">
    <source>
        <dbReference type="PROSITE" id="PS51462"/>
    </source>
</evidence>
<dbReference type="RefSeq" id="WP_277733409.1">
    <property type="nucleotide sequence ID" value="NZ_CP120733.1"/>
</dbReference>
<feature type="domain" description="Nudix hydrolase" evidence="2">
    <location>
        <begin position="14"/>
        <end position="139"/>
    </location>
</feature>
<dbReference type="SUPFAM" id="SSF55811">
    <property type="entry name" value="Nudix"/>
    <property type="match status" value="1"/>
</dbReference>
<dbReference type="Pfam" id="PF00293">
    <property type="entry name" value="NUDIX"/>
    <property type="match status" value="1"/>
</dbReference>
<keyword evidence="4" id="KW-1185">Reference proteome</keyword>
<evidence type="ECO:0000313" key="4">
    <source>
        <dbReference type="Proteomes" id="UP001222800"/>
    </source>
</evidence>
<dbReference type="PROSITE" id="PS00893">
    <property type="entry name" value="NUDIX_BOX"/>
    <property type="match status" value="1"/>
</dbReference>
<evidence type="ECO:0000256" key="1">
    <source>
        <dbReference type="ARBA" id="ARBA00022801"/>
    </source>
</evidence>
<name>A0ABY8EEL2_9FIRM</name>
<accession>A0ABY8EEL2</accession>
<organism evidence="3 4">
    <name type="scientific">Tepidibacter hydrothermalis</name>
    <dbReference type="NCBI Taxonomy" id="3036126"/>
    <lineage>
        <taxon>Bacteria</taxon>
        <taxon>Bacillati</taxon>
        <taxon>Bacillota</taxon>
        <taxon>Clostridia</taxon>
        <taxon>Peptostreptococcales</taxon>
        <taxon>Peptostreptococcaceae</taxon>
        <taxon>Tepidibacter</taxon>
    </lineage>
</organism>
<dbReference type="CDD" id="cd04665">
    <property type="entry name" value="NUDIX_RppH"/>
    <property type="match status" value="1"/>
</dbReference>
<dbReference type="InterPro" id="IPR000086">
    <property type="entry name" value="NUDIX_hydrolase_dom"/>
</dbReference>
<dbReference type="InterPro" id="IPR015797">
    <property type="entry name" value="NUDIX_hydrolase-like_dom_sf"/>
</dbReference>
<proteinExistence type="predicted"/>
<gene>
    <name evidence="3" type="ORF">P4S50_04670</name>
</gene>
<evidence type="ECO:0000313" key="3">
    <source>
        <dbReference type="EMBL" id="WFD11376.1"/>
    </source>
</evidence>
<reference evidence="3 4" key="1">
    <citation type="submission" date="2023-03" db="EMBL/GenBank/DDBJ databases">
        <title>Complete genome sequence of Tepidibacter sp. SWIR-1, isolated from a deep-sea hydrothermal vent.</title>
        <authorList>
            <person name="Li X."/>
        </authorList>
    </citation>
    <scope>NUCLEOTIDE SEQUENCE [LARGE SCALE GENOMIC DNA]</scope>
    <source>
        <strain evidence="3 4">SWIR-1</strain>
    </source>
</reference>
<sequence length="142" mass="16804">MGQVHFHTIGDVCDSKLEFGVIVAEFKDKWIFVRHRERDTWEIPGGHREKDENIDHTASRELFEETGAKKFIITPICDYSVTINNNTRFGRLFCSEIKELGELPNLEIEEIKLFNVLPENLTYPNIQKYLYEKVLLWKRQCE</sequence>
<dbReference type="Proteomes" id="UP001222800">
    <property type="component" value="Chromosome"/>
</dbReference>
<keyword evidence="1" id="KW-0378">Hydrolase</keyword>
<protein>
    <submittedName>
        <fullName evidence="3">NUDIX domain-containing protein</fullName>
    </submittedName>
</protein>
<dbReference type="Gene3D" id="3.90.79.10">
    <property type="entry name" value="Nucleoside Triphosphate Pyrophosphohydrolase"/>
    <property type="match status" value="1"/>
</dbReference>